<dbReference type="Proteomes" id="UP001215598">
    <property type="component" value="Unassembled WGS sequence"/>
</dbReference>
<name>A0AAD7K1G3_9AGAR</name>
<evidence type="ECO:0000313" key="2">
    <source>
        <dbReference type="Proteomes" id="UP001215598"/>
    </source>
</evidence>
<sequence>MASRLYMYINSISLPRVTLVSVCEDPPLSIMPDVARPGSNSESSTADSKCKLINLPSQVVPLIHPAIRTSRITPANRRTTFNNPPTHSAPAVAATCIYPSRPIPMPVARAYASAGCTAPPPYSCAAIIVLMCPAPSSPVPPLPIPIDHTRRRGTSTGRDLYAQTQHAHKQPKLPPPVLGIKHVQRALVGVSRPRWANETNTRRATV</sequence>
<protein>
    <submittedName>
        <fullName evidence="1">Uncharacterized protein</fullName>
    </submittedName>
</protein>
<gene>
    <name evidence="1" type="ORF">B0H16DRAFT_1509522</name>
</gene>
<dbReference type="AlphaFoldDB" id="A0AAD7K1G3"/>
<evidence type="ECO:0000313" key="1">
    <source>
        <dbReference type="EMBL" id="KAJ7775098.1"/>
    </source>
</evidence>
<dbReference type="EMBL" id="JARKIB010000011">
    <property type="protein sequence ID" value="KAJ7775098.1"/>
    <property type="molecule type" value="Genomic_DNA"/>
</dbReference>
<accession>A0AAD7K1G3</accession>
<organism evidence="1 2">
    <name type="scientific">Mycena metata</name>
    <dbReference type="NCBI Taxonomy" id="1033252"/>
    <lineage>
        <taxon>Eukaryota</taxon>
        <taxon>Fungi</taxon>
        <taxon>Dikarya</taxon>
        <taxon>Basidiomycota</taxon>
        <taxon>Agaricomycotina</taxon>
        <taxon>Agaricomycetes</taxon>
        <taxon>Agaricomycetidae</taxon>
        <taxon>Agaricales</taxon>
        <taxon>Marasmiineae</taxon>
        <taxon>Mycenaceae</taxon>
        <taxon>Mycena</taxon>
    </lineage>
</organism>
<proteinExistence type="predicted"/>
<keyword evidence="2" id="KW-1185">Reference proteome</keyword>
<reference evidence="1" key="1">
    <citation type="submission" date="2023-03" db="EMBL/GenBank/DDBJ databases">
        <title>Massive genome expansion in bonnet fungi (Mycena s.s.) driven by repeated elements and novel gene families across ecological guilds.</title>
        <authorList>
            <consortium name="Lawrence Berkeley National Laboratory"/>
            <person name="Harder C.B."/>
            <person name="Miyauchi S."/>
            <person name="Viragh M."/>
            <person name="Kuo A."/>
            <person name="Thoen E."/>
            <person name="Andreopoulos B."/>
            <person name="Lu D."/>
            <person name="Skrede I."/>
            <person name="Drula E."/>
            <person name="Henrissat B."/>
            <person name="Morin E."/>
            <person name="Kohler A."/>
            <person name="Barry K."/>
            <person name="LaButti K."/>
            <person name="Morin E."/>
            <person name="Salamov A."/>
            <person name="Lipzen A."/>
            <person name="Mereny Z."/>
            <person name="Hegedus B."/>
            <person name="Baldrian P."/>
            <person name="Stursova M."/>
            <person name="Weitz H."/>
            <person name="Taylor A."/>
            <person name="Grigoriev I.V."/>
            <person name="Nagy L.G."/>
            <person name="Martin F."/>
            <person name="Kauserud H."/>
        </authorList>
    </citation>
    <scope>NUCLEOTIDE SEQUENCE</scope>
    <source>
        <strain evidence="1">CBHHK182m</strain>
    </source>
</reference>
<comment type="caution">
    <text evidence="1">The sequence shown here is derived from an EMBL/GenBank/DDBJ whole genome shotgun (WGS) entry which is preliminary data.</text>
</comment>